<dbReference type="AlphaFoldDB" id="A0A2K3PGW5"/>
<evidence type="ECO:0000313" key="1">
    <source>
        <dbReference type="EMBL" id="PNY14494.1"/>
    </source>
</evidence>
<protein>
    <submittedName>
        <fullName evidence="1">Uncharacterized protein</fullName>
    </submittedName>
</protein>
<comment type="caution">
    <text evidence="1">The sequence shown here is derived from an EMBL/GenBank/DDBJ whole genome shotgun (WGS) entry which is preliminary data.</text>
</comment>
<accession>A0A2K3PGW5</accession>
<proteinExistence type="predicted"/>
<dbReference type="Proteomes" id="UP000236291">
    <property type="component" value="Unassembled WGS sequence"/>
</dbReference>
<name>A0A2K3PGW5_TRIPR</name>
<evidence type="ECO:0000313" key="2">
    <source>
        <dbReference type="Proteomes" id="UP000236291"/>
    </source>
</evidence>
<reference evidence="1 2" key="2">
    <citation type="journal article" date="2017" name="Front. Plant Sci.">
        <title>Gene Classification and Mining of Molecular Markers Useful in Red Clover (Trifolium pratense) Breeding.</title>
        <authorList>
            <person name="Istvanek J."/>
            <person name="Dluhosova J."/>
            <person name="Dluhos P."/>
            <person name="Patkova L."/>
            <person name="Nedelnik J."/>
            <person name="Repkova J."/>
        </authorList>
    </citation>
    <scope>NUCLEOTIDE SEQUENCE [LARGE SCALE GENOMIC DNA]</scope>
    <source>
        <strain evidence="2">cv. Tatra</strain>
        <tissue evidence="1">Young leaves</tissue>
    </source>
</reference>
<gene>
    <name evidence="1" type="ORF">L195_g011175</name>
</gene>
<sequence>MGLDHIIQQRLQSIKELILDICCTENAKTAGMAAVLIWNLWQNRNNCVWNDNKLSARQIGMKVGQMWNDWAIVQGLTEEQNYTAGVWGGDGVVYTRSPREFYMHRNQPHSRKIKYYGGRSYGTQRSN</sequence>
<reference evidence="1 2" key="1">
    <citation type="journal article" date="2014" name="Am. J. Bot.">
        <title>Genome assembly and annotation for red clover (Trifolium pratense; Fabaceae).</title>
        <authorList>
            <person name="Istvanek J."/>
            <person name="Jaros M."/>
            <person name="Krenek A."/>
            <person name="Repkova J."/>
        </authorList>
    </citation>
    <scope>NUCLEOTIDE SEQUENCE [LARGE SCALE GENOMIC DNA]</scope>
    <source>
        <strain evidence="2">cv. Tatra</strain>
        <tissue evidence="1">Young leaves</tissue>
    </source>
</reference>
<dbReference type="EMBL" id="ASHM01006897">
    <property type="protein sequence ID" value="PNY14494.1"/>
    <property type="molecule type" value="Genomic_DNA"/>
</dbReference>
<organism evidence="1 2">
    <name type="scientific">Trifolium pratense</name>
    <name type="common">Red clover</name>
    <dbReference type="NCBI Taxonomy" id="57577"/>
    <lineage>
        <taxon>Eukaryota</taxon>
        <taxon>Viridiplantae</taxon>
        <taxon>Streptophyta</taxon>
        <taxon>Embryophyta</taxon>
        <taxon>Tracheophyta</taxon>
        <taxon>Spermatophyta</taxon>
        <taxon>Magnoliopsida</taxon>
        <taxon>eudicotyledons</taxon>
        <taxon>Gunneridae</taxon>
        <taxon>Pentapetalae</taxon>
        <taxon>rosids</taxon>
        <taxon>fabids</taxon>
        <taxon>Fabales</taxon>
        <taxon>Fabaceae</taxon>
        <taxon>Papilionoideae</taxon>
        <taxon>50 kb inversion clade</taxon>
        <taxon>NPAAA clade</taxon>
        <taxon>Hologalegina</taxon>
        <taxon>IRL clade</taxon>
        <taxon>Trifolieae</taxon>
        <taxon>Trifolium</taxon>
    </lineage>
</organism>